<sequence length="120" mass="13300">MQNLADIGRVESVLLARRSELVQSSSFLFSIVVLTVVLGGFAWFLQVQYELTKSAPEEKRIPFEPTVWYSATRNVRSEEYAGQLQPFEIETRHGLSGPSNGDGPAEIYRTDSASSSSSPE</sequence>
<name>A0A6C0AJ92_9ZZZZ</name>
<evidence type="ECO:0000313" key="3">
    <source>
        <dbReference type="EMBL" id="QHS79849.1"/>
    </source>
</evidence>
<accession>A0A6C0AJ92</accession>
<feature type="region of interest" description="Disordered" evidence="1">
    <location>
        <begin position="91"/>
        <end position="120"/>
    </location>
</feature>
<evidence type="ECO:0000256" key="1">
    <source>
        <dbReference type="SAM" id="MobiDB-lite"/>
    </source>
</evidence>
<feature type="compositionally biased region" description="Polar residues" evidence="1">
    <location>
        <begin position="111"/>
        <end position="120"/>
    </location>
</feature>
<proteinExistence type="predicted"/>
<keyword evidence="2" id="KW-1133">Transmembrane helix</keyword>
<evidence type="ECO:0000256" key="2">
    <source>
        <dbReference type="SAM" id="Phobius"/>
    </source>
</evidence>
<organism evidence="3">
    <name type="scientific">viral metagenome</name>
    <dbReference type="NCBI Taxonomy" id="1070528"/>
    <lineage>
        <taxon>unclassified sequences</taxon>
        <taxon>metagenomes</taxon>
        <taxon>organismal metagenomes</taxon>
    </lineage>
</organism>
<keyword evidence="2" id="KW-0812">Transmembrane</keyword>
<reference evidence="3" key="1">
    <citation type="journal article" date="2020" name="Nature">
        <title>Giant virus diversity and host interactions through global metagenomics.</title>
        <authorList>
            <person name="Schulz F."/>
            <person name="Roux S."/>
            <person name="Paez-Espino D."/>
            <person name="Jungbluth S."/>
            <person name="Walsh D.A."/>
            <person name="Denef V.J."/>
            <person name="McMahon K.D."/>
            <person name="Konstantinidis K.T."/>
            <person name="Eloe-Fadrosh E.A."/>
            <person name="Kyrpides N.C."/>
            <person name="Woyke T."/>
        </authorList>
    </citation>
    <scope>NUCLEOTIDE SEQUENCE</scope>
    <source>
        <strain evidence="3">GVMAG-S-1035375-24</strain>
    </source>
</reference>
<feature type="transmembrane region" description="Helical" evidence="2">
    <location>
        <begin position="27"/>
        <end position="45"/>
    </location>
</feature>
<dbReference type="AlphaFoldDB" id="A0A6C0AJ92"/>
<keyword evidence="2" id="KW-0472">Membrane</keyword>
<dbReference type="EMBL" id="MN740664">
    <property type="protein sequence ID" value="QHS79849.1"/>
    <property type="molecule type" value="Genomic_DNA"/>
</dbReference>
<protein>
    <submittedName>
        <fullName evidence="3">Uncharacterized protein</fullName>
    </submittedName>
</protein>